<comment type="caution">
    <text evidence="2">The sequence shown here is derived from an EMBL/GenBank/DDBJ whole genome shotgun (WGS) entry which is preliminary data.</text>
</comment>
<organism evidence="2 3">
    <name type="scientific">Streptomyces afghaniensis 772</name>
    <dbReference type="NCBI Taxonomy" id="1283301"/>
    <lineage>
        <taxon>Bacteria</taxon>
        <taxon>Bacillati</taxon>
        <taxon>Actinomycetota</taxon>
        <taxon>Actinomycetes</taxon>
        <taxon>Kitasatosporales</taxon>
        <taxon>Streptomycetaceae</taxon>
        <taxon>Streptomyces</taxon>
    </lineage>
</organism>
<gene>
    <name evidence="2" type="ORF">STAFG_7848</name>
</gene>
<keyword evidence="3" id="KW-1185">Reference proteome</keyword>
<feature type="compositionally biased region" description="Low complexity" evidence="1">
    <location>
        <begin position="1"/>
        <end position="12"/>
    </location>
</feature>
<evidence type="ECO:0000256" key="1">
    <source>
        <dbReference type="SAM" id="MobiDB-lite"/>
    </source>
</evidence>
<dbReference type="EMBL" id="AOPY01001660">
    <property type="protein sequence ID" value="EPJ35094.1"/>
    <property type="molecule type" value="Genomic_DNA"/>
</dbReference>
<sequence length="95" mass="10087">MSLPDPTHLPNLPHLPPPDPLTSPLTGWTRAHWEAIADRLLDALTPYASPGLAQYRLPGRPATPGPGRTGWRASPAPSCWPRSASPVQAGRACPA</sequence>
<dbReference type="AlphaFoldDB" id="S4NAP0"/>
<proteinExistence type="predicted"/>
<feature type="region of interest" description="Disordered" evidence="1">
    <location>
        <begin position="1"/>
        <end position="26"/>
    </location>
</feature>
<feature type="compositionally biased region" description="Low complexity" evidence="1">
    <location>
        <begin position="56"/>
        <end position="72"/>
    </location>
</feature>
<name>S4NAP0_9ACTN</name>
<reference evidence="2 3" key="1">
    <citation type="submission" date="2013-02" db="EMBL/GenBank/DDBJ databases">
        <title>Draft Genome Sequence of Streptomyces afghaniensis, Which Produces Compounds of the Julimycin B-Complex.</title>
        <authorList>
            <person name="Gruening B.A."/>
            <person name="Praeg A."/>
            <person name="Erxleben A."/>
            <person name="Guenther S."/>
            <person name="Fiedler H.-P."/>
            <person name="Goodfellow M."/>
            <person name="Mueller M."/>
        </authorList>
    </citation>
    <scope>NUCLEOTIDE SEQUENCE [LARGE SCALE GENOMIC DNA]</scope>
    <source>
        <strain evidence="2 3">772</strain>
    </source>
</reference>
<dbReference type="Proteomes" id="UP000015001">
    <property type="component" value="Unassembled WGS sequence"/>
</dbReference>
<evidence type="ECO:0000313" key="2">
    <source>
        <dbReference type="EMBL" id="EPJ35094.1"/>
    </source>
</evidence>
<dbReference type="HOGENOM" id="CLU_2371435_0_0_11"/>
<evidence type="ECO:0000313" key="3">
    <source>
        <dbReference type="Proteomes" id="UP000015001"/>
    </source>
</evidence>
<protein>
    <submittedName>
        <fullName evidence="2">Uncharacterized protein</fullName>
    </submittedName>
</protein>
<dbReference type="PATRIC" id="fig|1283301.3.peg.7787"/>
<feature type="region of interest" description="Disordered" evidence="1">
    <location>
        <begin position="51"/>
        <end position="95"/>
    </location>
</feature>
<accession>S4NAP0</accession>